<evidence type="ECO:0000313" key="2">
    <source>
        <dbReference type="EnsemblMetazoa" id="AQUA015211-PB"/>
    </source>
</evidence>
<dbReference type="AlphaFoldDB" id="A0A182XTS8"/>
<dbReference type="VEuPathDB" id="VectorBase:AQUA015211"/>
<dbReference type="EnsemblMetazoa" id="AQUA015211-RB">
    <property type="protein sequence ID" value="AQUA015211-PB"/>
    <property type="gene ID" value="AQUA015211"/>
</dbReference>
<feature type="transmembrane region" description="Helical" evidence="1">
    <location>
        <begin position="31"/>
        <end position="50"/>
    </location>
</feature>
<dbReference type="Proteomes" id="UP000076407">
    <property type="component" value="Unassembled WGS sequence"/>
</dbReference>
<evidence type="ECO:0000313" key="3">
    <source>
        <dbReference type="Proteomes" id="UP000076407"/>
    </source>
</evidence>
<keyword evidence="1" id="KW-0472">Membrane</keyword>
<keyword evidence="1" id="KW-1133">Transmembrane helix</keyword>
<keyword evidence="3" id="KW-1185">Reference proteome</keyword>
<feature type="transmembrane region" description="Helical" evidence="1">
    <location>
        <begin position="7"/>
        <end position="25"/>
    </location>
</feature>
<organism evidence="2 3">
    <name type="scientific">Anopheles quadriannulatus</name>
    <name type="common">Mosquito</name>
    <dbReference type="NCBI Taxonomy" id="34691"/>
    <lineage>
        <taxon>Eukaryota</taxon>
        <taxon>Metazoa</taxon>
        <taxon>Ecdysozoa</taxon>
        <taxon>Arthropoda</taxon>
        <taxon>Hexapoda</taxon>
        <taxon>Insecta</taxon>
        <taxon>Pterygota</taxon>
        <taxon>Neoptera</taxon>
        <taxon>Endopterygota</taxon>
        <taxon>Diptera</taxon>
        <taxon>Nematocera</taxon>
        <taxon>Culicoidea</taxon>
        <taxon>Culicidae</taxon>
        <taxon>Anophelinae</taxon>
        <taxon>Anopheles</taxon>
    </lineage>
</organism>
<name>A0A182XTS8_ANOQN</name>
<sequence>MSIFPTCVFVYISIILSFLFSFLFFGDLCVLSWLFSFLFGFCWLNLKLHSLLSFSLSLPENLLLLLLPSLMYHSLSPYYWHCRVGNDWNCFRYCCWLRDAVGTINRTSSAVSIVEAKLC</sequence>
<accession>A0A182XTS8</accession>
<protein>
    <submittedName>
        <fullName evidence="2">Uncharacterized protein</fullName>
    </submittedName>
</protein>
<evidence type="ECO:0000256" key="1">
    <source>
        <dbReference type="SAM" id="Phobius"/>
    </source>
</evidence>
<proteinExistence type="predicted"/>
<keyword evidence="1" id="KW-0812">Transmembrane</keyword>
<reference evidence="2" key="1">
    <citation type="submission" date="2020-05" db="UniProtKB">
        <authorList>
            <consortium name="EnsemblMetazoa"/>
        </authorList>
    </citation>
    <scope>IDENTIFICATION</scope>
    <source>
        <strain evidence="2">SANGQUA</strain>
    </source>
</reference>